<dbReference type="RefSeq" id="XP_005793932.1">
    <property type="nucleotide sequence ID" value="XM_005793875.1"/>
</dbReference>
<dbReference type="PANTHER" id="PTHR24260:SF134">
    <property type="entry name" value="AT07769P-RELATED"/>
    <property type="match status" value="1"/>
</dbReference>
<dbReference type="PANTHER" id="PTHR24260">
    <property type="match status" value="1"/>
</dbReference>
<dbReference type="InterPro" id="IPR009003">
    <property type="entry name" value="Peptidase_S1_PA"/>
</dbReference>
<keyword evidence="2" id="KW-0378">Hydrolase</keyword>
<dbReference type="KEGG" id="ehx:EMIHUDRAFT_193814"/>
<dbReference type="Gene3D" id="2.40.10.10">
    <property type="entry name" value="Trypsin-like serine proteases"/>
    <property type="match status" value="1"/>
</dbReference>
<dbReference type="Proteomes" id="UP000013827">
    <property type="component" value="Unassembled WGS sequence"/>
</dbReference>
<dbReference type="SMART" id="SM01411">
    <property type="entry name" value="Ephrin_rec_like"/>
    <property type="match status" value="1"/>
</dbReference>
<dbReference type="PROSITE" id="PS00135">
    <property type="entry name" value="TRYPSIN_SER"/>
    <property type="match status" value="1"/>
</dbReference>
<evidence type="ECO:0000256" key="2">
    <source>
        <dbReference type="RuleBase" id="RU363034"/>
    </source>
</evidence>
<reference evidence="5" key="1">
    <citation type="journal article" date="2013" name="Nature">
        <title>Pan genome of the phytoplankton Emiliania underpins its global distribution.</title>
        <authorList>
            <person name="Read B.A."/>
            <person name="Kegel J."/>
            <person name="Klute M.J."/>
            <person name="Kuo A."/>
            <person name="Lefebvre S.C."/>
            <person name="Maumus F."/>
            <person name="Mayer C."/>
            <person name="Miller J."/>
            <person name="Monier A."/>
            <person name="Salamov A."/>
            <person name="Young J."/>
            <person name="Aguilar M."/>
            <person name="Claverie J.M."/>
            <person name="Frickenhaus S."/>
            <person name="Gonzalez K."/>
            <person name="Herman E.K."/>
            <person name="Lin Y.C."/>
            <person name="Napier J."/>
            <person name="Ogata H."/>
            <person name="Sarno A.F."/>
            <person name="Shmutz J."/>
            <person name="Schroeder D."/>
            <person name="de Vargas C."/>
            <person name="Verret F."/>
            <person name="von Dassow P."/>
            <person name="Valentin K."/>
            <person name="Van de Peer Y."/>
            <person name="Wheeler G."/>
            <person name="Dacks J.B."/>
            <person name="Delwiche C.F."/>
            <person name="Dyhrman S.T."/>
            <person name="Glockner G."/>
            <person name="John U."/>
            <person name="Richards T."/>
            <person name="Worden A.Z."/>
            <person name="Zhang X."/>
            <person name="Grigoriev I.V."/>
            <person name="Allen A.E."/>
            <person name="Bidle K."/>
            <person name="Borodovsky M."/>
            <person name="Bowler C."/>
            <person name="Brownlee C."/>
            <person name="Cock J.M."/>
            <person name="Elias M."/>
            <person name="Gladyshev V.N."/>
            <person name="Groth M."/>
            <person name="Guda C."/>
            <person name="Hadaegh A."/>
            <person name="Iglesias-Rodriguez M.D."/>
            <person name="Jenkins J."/>
            <person name="Jones B.M."/>
            <person name="Lawson T."/>
            <person name="Leese F."/>
            <person name="Lindquist E."/>
            <person name="Lobanov A."/>
            <person name="Lomsadze A."/>
            <person name="Malik S.B."/>
            <person name="Marsh M.E."/>
            <person name="Mackinder L."/>
            <person name="Mock T."/>
            <person name="Mueller-Roeber B."/>
            <person name="Pagarete A."/>
            <person name="Parker M."/>
            <person name="Probert I."/>
            <person name="Quesneville H."/>
            <person name="Raines C."/>
            <person name="Rensing S.A."/>
            <person name="Riano-Pachon D.M."/>
            <person name="Richier S."/>
            <person name="Rokitta S."/>
            <person name="Shiraiwa Y."/>
            <person name="Soanes D.M."/>
            <person name="van der Giezen M."/>
            <person name="Wahlund T.M."/>
            <person name="Williams B."/>
            <person name="Wilson W."/>
            <person name="Wolfe G."/>
            <person name="Wurch L.L."/>
        </authorList>
    </citation>
    <scope>NUCLEOTIDE SEQUENCE</scope>
</reference>
<reference evidence="4" key="2">
    <citation type="submission" date="2024-10" db="UniProtKB">
        <authorList>
            <consortium name="EnsemblProtists"/>
        </authorList>
    </citation>
    <scope>IDENTIFICATION</scope>
</reference>
<dbReference type="STRING" id="2903.R1E1Q8"/>
<dbReference type="eggNOG" id="KOG3627">
    <property type="taxonomic scope" value="Eukaryota"/>
</dbReference>
<dbReference type="HOGENOM" id="CLU_564332_0_0_1"/>
<dbReference type="AlphaFoldDB" id="A0A0D3L0G8"/>
<dbReference type="Pfam" id="PF00089">
    <property type="entry name" value="Trypsin"/>
    <property type="match status" value="1"/>
</dbReference>
<evidence type="ECO:0000313" key="4">
    <source>
        <dbReference type="EnsemblProtists" id="EOD41503"/>
    </source>
</evidence>
<dbReference type="CDD" id="cd00190">
    <property type="entry name" value="Tryp_SPc"/>
    <property type="match status" value="1"/>
</dbReference>
<dbReference type="PaxDb" id="2903-EOD41503"/>
<evidence type="ECO:0000313" key="5">
    <source>
        <dbReference type="Proteomes" id="UP000013827"/>
    </source>
</evidence>
<keyword evidence="5" id="KW-1185">Reference proteome</keyword>
<dbReference type="GO" id="GO:0006508">
    <property type="term" value="P:proteolysis"/>
    <property type="evidence" value="ECO:0007669"/>
    <property type="project" value="UniProtKB-KW"/>
</dbReference>
<evidence type="ECO:0000259" key="3">
    <source>
        <dbReference type="PROSITE" id="PS50240"/>
    </source>
</evidence>
<keyword evidence="2" id="KW-0645">Protease</keyword>
<dbReference type="PROSITE" id="PS50240">
    <property type="entry name" value="TRYPSIN_DOM"/>
    <property type="match status" value="1"/>
</dbReference>
<dbReference type="EnsemblProtists" id="EOD41503">
    <property type="protein sequence ID" value="EOD41503"/>
    <property type="gene ID" value="EMIHUDRAFT_193814"/>
</dbReference>
<protein>
    <recommendedName>
        <fullName evidence="3">Peptidase S1 domain-containing protein</fullName>
    </recommendedName>
</protein>
<keyword evidence="2" id="KW-0720">Serine protease</keyword>
<dbReference type="InterPro" id="IPR043504">
    <property type="entry name" value="Peptidase_S1_PA_chymotrypsin"/>
</dbReference>
<dbReference type="SMART" id="SM00020">
    <property type="entry name" value="Tryp_SPc"/>
    <property type="match status" value="1"/>
</dbReference>
<accession>A0A0D3L0G8</accession>
<feature type="domain" description="Peptidase S1" evidence="3">
    <location>
        <begin position="1"/>
        <end position="277"/>
    </location>
</feature>
<dbReference type="GO" id="GO:0004252">
    <property type="term" value="F:serine-type endopeptidase activity"/>
    <property type="evidence" value="ECO:0007669"/>
    <property type="project" value="InterPro"/>
</dbReference>
<dbReference type="GeneID" id="17286773"/>
<dbReference type="InterPro" id="IPR001254">
    <property type="entry name" value="Trypsin_dom"/>
</dbReference>
<organism evidence="4 5">
    <name type="scientific">Emiliania huxleyi (strain CCMP1516)</name>
    <dbReference type="NCBI Taxonomy" id="280463"/>
    <lineage>
        <taxon>Eukaryota</taxon>
        <taxon>Haptista</taxon>
        <taxon>Haptophyta</taxon>
        <taxon>Prymnesiophyceae</taxon>
        <taxon>Isochrysidales</taxon>
        <taxon>Noelaerhabdaceae</taxon>
        <taxon>Emiliania</taxon>
    </lineage>
</organism>
<dbReference type="Gene3D" id="2.10.50.10">
    <property type="entry name" value="Tumor Necrosis Factor Receptor, subunit A, domain 2"/>
    <property type="match status" value="1"/>
</dbReference>
<dbReference type="InterPro" id="IPR018114">
    <property type="entry name" value="TRYPSIN_HIS"/>
</dbReference>
<dbReference type="PROSITE" id="PS00134">
    <property type="entry name" value="TRYPSIN_HIS"/>
    <property type="match status" value="1"/>
</dbReference>
<dbReference type="InterPro" id="IPR001314">
    <property type="entry name" value="Peptidase_S1A"/>
</dbReference>
<sequence length="484" mass="52025">MEGGSASLEMWRSGGTGRLRTVMAAAPHPRLRLVSLQVAGTHDCTGTLIGRRWVLTAAHCIKSGALQVAVGLHSAKNSVKDETCAIYVQMDEKKPIQHEDYRTDEQRAEYKTEWNLPEDHVLDVEVLKANDIALIRLTDDAQYDHIEHLDNDPVTNEPNSELIVAGWNIGGGDATTGAAQYKKVQVFASDTCDSTETDNPFCFNVKLTDKMICTAPGARRGDSGGPLYKVDADGNAVLVGVTSFGPPEASPCFTKSESRVAYTRVASYTDWICDKTSGDVCPPIEDTCGCGASACRVTCTLTVSRRVENDDPDTWGTQRCYDCRPGTYSDASTGAVNGCTRCPEGTHQPKFGQGECVACNDLEFSSDDRTYCVDKLSEIRLYESSGSQLSVTDCVSNAGGDRNAGEGSLKLIDGSVNTKNCCSTSSTNVVVTLTLSPSITSAVTANDMPTFSCEHGDGVYKVLDQQTGVSAPNDRKTAYPTYNL</sequence>
<name>A0A0D3L0G8_EMIH1</name>
<proteinExistence type="predicted"/>
<dbReference type="SUPFAM" id="SSF50494">
    <property type="entry name" value="Trypsin-like serine proteases"/>
    <property type="match status" value="1"/>
</dbReference>
<evidence type="ECO:0000256" key="1">
    <source>
        <dbReference type="ARBA" id="ARBA00023157"/>
    </source>
</evidence>
<dbReference type="InterPro" id="IPR033116">
    <property type="entry name" value="TRYPSIN_SER"/>
</dbReference>
<keyword evidence="1" id="KW-1015">Disulfide bond</keyword>
<dbReference type="InterPro" id="IPR051333">
    <property type="entry name" value="CLIP_Serine_Protease"/>
</dbReference>
<dbReference type="PRINTS" id="PR00722">
    <property type="entry name" value="CHYMOTRYPSIN"/>
</dbReference>